<evidence type="ECO:0000256" key="1">
    <source>
        <dbReference type="ARBA" id="ARBA00004571"/>
    </source>
</evidence>
<evidence type="ECO:0000313" key="12">
    <source>
        <dbReference type="EMBL" id="GAF69090.1"/>
    </source>
</evidence>
<comment type="subcellular location">
    <subcellularLocation>
        <location evidence="1">Cell outer membrane</location>
        <topology evidence="1">Multi-pass membrane protein</topology>
    </subcellularLocation>
</comment>
<keyword evidence="8" id="KW-0798">TonB box</keyword>
<evidence type="ECO:0000256" key="9">
    <source>
        <dbReference type="ARBA" id="ARBA00023136"/>
    </source>
</evidence>
<evidence type="ECO:0000256" key="4">
    <source>
        <dbReference type="ARBA" id="ARBA00022692"/>
    </source>
</evidence>
<dbReference type="GO" id="GO:0009279">
    <property type="term" value="C:cell outer membrane"/>
    <property type="evidence" value="ECO:0007669"/>
    <property type="project" value="UniProtKB-SubCell"/>
</dbReference>
<protein>
    <recommendedName>
        <fullName evidence="11">TonB-dependent receptor-like beta-barrel domain-containing protein</fullName>
    </recommendedName>
</protein>
<gene>
    <name evidence="12" type="ORF">S01H1_04849</name>
</gene>
<dbReference type="InterPro" id="IPR000531">
    <property type="entry name" value="Beta-barrel_TonB"/>
</dbReference>
<dbReference type="AlphaFoldDB" id="X0SZ62"/>
<keyword evidence="7" id="KW-0406">Ion transport</keyword>
<comment type="caution">
    <text evidence="12">The sequence shown here is derived from an EMBL/GenBank/DDBJ whole genome shotgun (WGS) entry which is preliminary data.</text>
</comment>
<dbReference type="Gene3D" id="2.40.170.20">
    <property type="entry name" value="TonB-dependent receptor, beta-barrel domain"/>
    <property type="match status" value="1"/>
</dbReference>
<proteinExistence type="predicted"/>
<name>X0SZ62_9ZZZZ</name>
<dbReference type="PANTHER" id="PTHR32552">
    <property type="entry name" value="FERRICHROME IRON RECEPTOR-RELATED"/>
    <property type="match status" value="1"/>
</dbReference>
<sequence>ELSTFASDHFGKVLWAKYVSRTRNPEDPYYRYKGEKFWVSPFVNVLYQPFRQLTLTGDVQYQYKTYTFMQRQAGNFVGELRNAYDVVYHFIHPRLGMNYNINPSLYAFAYIGKASREPSDDDLFDVWVGPDDLGKRPLFATADTIRSGSAVEYIQWSDPYAKPEELVDIELGCGYHREVVSFDVTVYQMIFRNEIVPYGGVDDDKNPIKGNAESTIHRGLEIEGSLNLPLNLTIEGNISASQNYYQKFIYHGWDGKENYSGNSIPLFPRYLANFWISYRHQTLSASISLRSVGKQFLDNTQKDERIVDPYTVVGLDLSWESGRLWGLQGMKIHLKINNLLDEKYETSGYWDDERYLYPAAGRNYIAILSTSL</sequence>
<evidence type="ECO:0000256" key="3">
    <source>
        <dbReference type="ARBA" id="ARBA00022496"/>
    </source>
</evidence>
<dbReference type="GO" id="GO:0015344">
    <property type="term" value="F:siderophore uptake transmembrane transporter activity"/>
    <property type="evidence" value="ECO:0007669"/>
    <property type="project" value="TreeGrafter"/>
</dbReference>
<feature type="non-terminal residue" evidence="12">
    <location>
        <position position="1"/>
    </location>
</feature>
<keyword evidence="3" id="KW-0410">Iron transport</keyword>
<evidence type="ECO:0000256" key="10">
    <source>
        <dbReference type="ARBA" id="ARBA00023237"/>
    </source>
</evidence>
<feature type="domain" description="TonB-dependent receptor-like beta-barrel" evidence="11">
    <location>
        <begin position="23"/>
        <end position="339"/>
    </location>
</feature>
<evidence type="ECO:0000256" key="8">
    <source>
        <dbReference type="ARBA" id="ARBA00023077"/>
    </source>
</evidence>
<keyword evidence="9" id="KW-0472">Membrane</keyword>
<dbReference type="InterPro" id="IPR036942">
    <property type="entry name" value="Beta-barrel_TonB_sf"/>
</dbReference>
<dbReference type="Pfam" id="PF00593">
    <property type="entry name" value="TonB_dep_Rec_b-barrel"/>
    <property type="match status" value="1"/>
</dbReference>
<dbReference type="PANTHER" id="PTHR32552:SF68">
    <property type="entry name" value="FERRICHROME OUTER MEMBRANE TRANSPORTER_PHAGE RECEPTOR"/>
    <property type="match status" value="1"/>
</dbReference>
<keyword evidence="6" id="KW-0408">Iron</keyword>
<keyword evidence="4" id="KW-0812">Transmembrane</keyword>
<evidence type="ECO:0000259" key="11">
    <source>
        <dbReference type="Pfam" id="PF00593"/>
    </source>
</evidence>
<keyword evidence="5" id="KW-0732">Signal</keyword>
<evidence type="ECO:0000256" key="5">
    <source>
        <dbReference type="ARBA" id="ARBA00022729"/>
    </source>
</evidence>
<evidence type="ECO:0000256" key="6">
    <source>
        <dbReference type="ARBA" id="ARBA00023004"/>
    </source>
</evidence>
<organism evidence="12">
    <name type="scientific">marine sediment metagenome</name>
    <dbReference type="NCBI Taxonomy" id="412755"/>
    <lineage>
        <taxon>unclassified sequences</taxon>
        <taxon>metagenomes</taxon>
        <taxon>ecological metagenomes</taxon>
    </lineage>
</organism>
<dbReference type="InterPro" id="IPR039426">
    <property type="entry name" value="TonB-dep_rcpt-like"/>
</dbReference>
<keyword evidence="10" id="KW-0998">Cell outer membrane</keyword>
<keyword evidence="2" id="KW-0813">Transport</keyword>
<dbReference type="SUPFAM" id="SSF56935">
    <property type="entry name" value="Porins"/>
    <property type="match status" value="1"/>
</dbReference>
<accession>X0SZ62</accession>
<dbReference type="EMBL" id="BARS01002540">
    <property type="protein sequence ID" value="GAF69090.1"/>
    <property type="molecule type" value="Genomic_DNA"/>
</dbReference>
<evidence type="ECO:0000256" key="7">
    <source>
        <dbReference type="ARBA" id="ARBA00023065"/>
    </source>
</evidence>
<reference evidence="12" key="1">
    <citation type="journal article" date="2014" name="Front. Microbiol.">
        <title>High frequency of phylogenetically diverse reductive dehalogenase-homologous genes in deep subseafloor sedimentary metagenomes.</title>
        <authorList>
            <person name="Kawai M."/>
            <person name="Futagami T."/>
            <person name="Toyoda A."/>
            <person name="Takaki Y."/>
            <person name="Nishi S."/>
            <person name="Hori S."/>
            <person name="Arai W."/>
            <person name="Tsubouchi T."/>
            <person name="Morono Y."/>
            <person name="Uchiyama I."/>
            <person name="Ito T."/>
            <person name="Fujiyama A."/>
            <person name="Inagaki F."/>
            <person name="Takami H."/>
        </authorList>
    </citation>
    <scope>NUCLEOTIDE SEQUENCE</scope>
    <source>
        <strain evidence="12">Expedition CK06-06</strain>
    </source>
</reference>
<evidence type="ECO:0000256" key="2">
    <source>
        <dbReference type="ARBA" id="ARBA00022448"/>
    </source>
</evidence>